<name>A0A934J522_9BACL</name>
<dbReference type="GO" id="GO:0008237">
    <property type="term" value="F:metallopeptidase activity"/>
    <property type="evidence" value="ECO:0007669"/>
    <property type="project" value="InterPro"/>
</dbReference>
<reference evidence="1" key="1">
    <citation type="submission" date="2020-12" db="EMBL/GenBank/DDBJ databases">
        <authorList>
            <person name="Huq M.A."/>
        </authorList>
    </citation>
    <scope>NUCLEOTIDE SEQUENCE</scope>
    <source>
        <strain evidence="1">MAHUQ-46</strain>
    </source>
</reference>
<dbReference type="Gene3D" id="3.40.390.10">
    <property type="entry name" value="Collagenase (Catalytic Domain)"/>
    <property type="match status" value="1"/>
</dbReference>
<dbReference type="SUPFAM" id="SSF55486">
    <property type="entry name" value="Metalloproteases ('zincins'), catalytic domain"/>
    <property type="match status" value="1"/>
</dbReference>
<gene>
    <name evidence="1" type="ORF">JFN88_06335</name>
</gene>
<keyword evidence="2" id="KW-1185">Reference proteome</keyword>
<proteinExistence type="predicted"/>
<accession>A0A934J522</accession>
<dbReference type="EMBL" id="JAELUP010000016">
    <property type="protein sequence ID" value="MBJ6360936.1"/>
    <property type="molecule type" value="Genomic_DNA"/>
</dbReference>
<dbReference type="InterPro" id="IPR024079">
    <property type="entry name" value="MetalloPept_cat_dom_sf"/>
</dbReference>
<comment type="caution">
    <text evidence="1">The sequence shown here is derived from an EMBL/GenBank/DDBJ whole genome shotgun (WGS) entry which is preliminary data.</text>
</comment>
<evidence type="ECO:0000313" key="2">
    <source>
        <dbReference type="Proteomes" id="UP000640274"/>
    </source>
</evidence>
<dbReference type="Proteomes" id="UP000640274">
    <property type="component" value="Unassembled WGS sequence"/>
</dbReference>
<evidence type="ECO:0000313" key="1">
    <source>
        <dbReference type="EMBL" id="MBJ6360936.1"/>
    </source>
</evidence>
<dbReference type="AlphaFoldDB" id="A0A934J522"/>
<organism evidence="1 2">
    <name type="scientific">Paenibacillus roseus</name>
    <dbReference type="NCBI Taxonomy" id="2798579"/>
    <lineage>
        <taxon>Bacteria</taxon>
        <taxon>Bacillati</taxon>
        <taxon>Bacillota</taxon>
        <taxon>Bacilli</taxon>
        <taxon>Bacillales</taxon>
        <taxon>Paenibacillaceae</taxon>
        <taxon>Paenibacillus</taxon>
    </lineage>
</organism>
<sequence>MLKRFGIVLILSFISVLSFTTSASALVNYGNVSGWMASTSVSKIGFFSASDIKLYITKNSNWLMTDTNFSTYITHAIDSWHSVVNKTTSTGTSSNFVKSFNGIGRSDANSLSIPSNVLGLNTWTASTYYGYGKAYGTHNFDVYTIQKSVTYLIWSTSGAGKTSDFTANQWKNVFAHEYGHGLGYYGHSANSTKDLMWEDTSSYSDWGTISPTQYDKGHMGIVY</sequence>
<dbReference type="RefSeq" id="WP_199018498.1">
    <property type="nucleotide sequence ID" value="NZ_JAELUP010000016.1"/>
</dbReference>
<protein>
    <submittedName>
        <fullName evidence="1">Uncharacterized protein</fullName>
    </submittedName>
</protein>